<dbReference type="eggNOG" id="COG1819">
    <property type="taxonomic scope" value="Bacteria"/>
</dbReference>
<dbReference type="Gene3D" id="3.40.50.2000">
    <property type="entry name" value="Glycogen Phosphorylase B"/>
    <property type="match status" value="2"/>
</dbReference>
<dbReference type="PANTHER" id="PTHR38134">
    <property type="entry name" value="SLR1395 PROTEIN"/>
    <property type="match status" value="1"/>
</dbReference>
<dbReference type="KEGG" id="tmb:Thimo_0676"/>
<dbReference type="SUPFAM" id="SSF53756">
    <property type="entry name" value="UDP-Glycosyltransferase/glycogen phosphorylase"/>
    <property type="match status" value="1"/>
</dbReference>
<evidence type="ECO:0000313" key="1">
    <source>
        <dbReference type="EMBL" id="AGA89515.1"/>
    </source>
</evidence>
<protein>
    <recommendedName>
        <fullName evidence="3">Glycosyl transferase, UDP-glucuronosyltransferase</fullName>
    </recommendedName>
</protein>
<evidence type="ECO:0000313" key="2">
    <source>
        <dbReference type="Proteomes" id="UP000010816"/>
    </source>
</evidence>
<dbReference type="EMBL" id="CP003051">
    <property type="protein sequence ID" value="AGA89515.1"/>
    <property type="molecule type" value="Genomic_DNA"/>
</dbReference>
<dbReference type="STRING" id="765912.Thimo_0676"/>
<organism evidence="1 2">
    <name type="scientific">Thioflavicoccus mobilis 8321</name>
    <dbReference type="NCBI Taxonomy" id="765912"/>
    <lineage>
        <taxon>Bacteria</taxon>
        <taxon>Pseudomonadati</taxon>
        <taxon>Pseudomonadota</taxon>
        <taxon>Gammaproteobacteria</taxon>
        <taxon>Chromatiales</taxon>
        <taxon>Chromatiaceae</taxon>
        <taxon>Thioflavicoccus</taxon>
    </lineage>
</organism>
<sequence>MAAPSKRDQQSTMPHLFIAVTAHGYGHLAQVGPVAQALSDAVPELRITLQGPIAPAFAAARLPRGFRHLETPADVALPMAGPLQVRWEEGLARYSDFDTDHAHRVARQQALLAADPPDLLIADIPWVPLIAARHLGIPSVALCSLNWLDILAQSPVGGRLPASLVAHLHEGYASADLFLRPAPSMPMAWLPNARDIGPIAACRPRRPAAIRARLGIPDEKRLVLMQFGGTGRLRLDEETPLPASVHILTPDRAAAAGRPDISAIGGPGLDVLDVLASCDAVITKPGYGTFAEAACNGIPVLYVPRRDWPEEPPLVEWLTARVPTRAIEPTELAAGRIAAPLEAILAAGPTTPVPATGIGEAVDLLRRWLQ</sequence>
<dbReference type="HOGENOM" id="CLU_044082_1_0_6"/>
<proteinExistence type="predicted"/>
<dbReference type="Proteomes" id="UP000010816">
    <property type="component" value="Chromosome"/>
</dbReference>
<evidence type="ECO:0008006" key="3">
    <source>
        <dbReference type="Google" id="ProtNLM"/>
    </source>
</evidence>
<dbReference type="PATRIC" id="fig|765912.4.peg.661"/>
<reference evidence="1 2" key="1">
    <citation type="submission" date="2011-09" db="EMBL/GenBank/DDBJ databases">
        <title>Complete sequence of chromosome of Thioflavicoccus mobilis 8321.</title>
        <authorList>
            <consortium name="US DOE Joint Genome Institute"/>
            <person name="Lucas S."/>
            <person name="Han J."/>
            <person name="Lapidus A."/>
            <person name="Cheng J.-F."/>
            <person name="Goodwin L."/>
            <person name="Pitluck S."/>
            <person name="Peters L."/>
            <person name="Ovchinnikova G."/>
            <person name="Lu M."/>
            <person name="Detter J.C."/>
            <person name="Han C."/>
            <person name="Tapia R."/>
            <person name="Land M."/>
            <person name="Hauser L."/>
            <person name="Kyrpides N."/>
            <person name="Ivanova N."/>
            <person name="Pagani I."/>
            <person name="Vogl K."/>
            <person name="Liu Z."/>
            <person name="Imhoff J."/>
            <person name="Thiel V."/>
            <person name="Frigaard N.-U."/>
            <person name="Bryant D."/>
            <person name="Woyke T."/>
        </authorList>
    </citation>
    <scope>NUCLEOTIDE SEQUENCE [LARGE SCALE GENOMIC DNA]</scope>
    <source>
        <strain evidence="1 2">8321</strain>
    </source>
</reference>
<dbReference type="InterPro" id="IPR053205">
    <property type="entry name" value="GHMP_kinase_L-arabinokinase"/>
</dbReference>
<dbReference type="PANTHER" id="PTHR38134:SF2">
    <property type="entry name" value="GALACTOKINASE"/>
    <property type="match status" value="1"/>
</dbReference>
<gene>
    <name evidence="1" type="ORF">Thimo_0676</name>
</gene>
<keyword evidence="2" id="KW-1185">Reference proteome</keyword>
<dbReference type="AlphaFoldDB" id="L0GVY1"/>
<name>L0GVY1_9GAMM</name>
<accession>L0GVY1</accession>